<keyword evidence="3" id="KW-0678">Repressor</keyword>
<dbReference type="InterPro" id="IPR003034">
    <property type="entry name" value="SAP_dom"/>
</dbReference>
<dbReference type="CDD" id="cd12884">
    <property type="entry name" value="SPRY_hnRNP"/>
    <property type="match status" value="1"/>
</dbReference>
<evidence type="ECO:0000256" key="8">
    <source>
        <dbReference type="ARBA" id="ARBA00023159"/>
    </source>
</evidence>
<dbReference type="Pfam" id="PF00622">
    <property type="entry name" value="SPRY"/>
    <property type="match status" value="1"/>
</dbReference>
<dbReference type="GO" id="GO:0000380">
    <property type="term" value="P:alternative mRNA splicing, via spliceosome"/>
    <property type="evidence" value="ECO:0007669"/>
    <property type="project" value="TreeGrafter"/>
</dbReference>
<dbReference type="FunFam" id="1.10.720.30:FF:000004">
    <property type="entry name" value="heterogeneous nuclear ribonucleoprotein U isoform X1"/>
    <property type="match status" value="1"/>
</dbReference>
<dbReference type="FunFam" id="2.60.120.920:FF:000006">
    <property type="entry name" value="heterogeneous nuclear ribonucleoprotein U isoform X1"/>
    <property type="match status" value="1"/>
</dbReference>
<feature type="compositionally biased region" description="Acidic residues" evidence="12">
    <location>
        <begin position="52"/>
        <end position="74"/>
    </location>
</feature>
<dbReference type="InterPro" id="IPR043136">
    <property type="entry name" value="B30.2/SPRY_sf"/>
</dbReference>
<keyword evidence="16" id="KW-1185">Reference proteome</keyword>
<evidence type="ECO:0000256" key="3">
    <source>
        <dbReference type="ARBA" id="ARBA00022491"/>
    </source>
</evidence>
<dbReference type="InterPro" id="IPR001870">
    <property type="entry name" value="B30.2/SPRY"/>
</dbReference>
<feature type="compositionally biased region" description="Polar residues" evidence="12">
    <location>
        <begin position="520"/>
        <end position="529"/>
    </location>
</feature>
<keyword evidence="4" id="KW-1017">Isopeptide bond</keyword>
<dbReference type="InterPro" id="IPR036361">
    <property type="entry name" value="SAP_dom_sf"/>
</dbReference>
<sequence>MSVDVKKLKVNELKEELQRRGLDTKGLKADLVERLKAALEAEAQADAPGQGEQEDEYCEDTRDNEDVEDVEEQPGESRTPQPPAEDEEENIDDTLVTIDTYNCDLHFKVSRDRYSGYPLTIEGFAYLWAGARASHGVTQGRVCYEMKINEEIPVKHLPSSEPDPHVVRIGWSLNHCSTQLGEEAFSFGYGGTGKKSSDCKFADFGEKFGENDVIGCYIDFDSGDEVEMGYSKNGVSLGVAFRTTKEALAGRALFPHVLVKNCAVEFNFGQKPQPYFPAPEGYTYIHDLEMEDKIRGTKGPATKSECEILMMVGLPACGKTTWAIKHAETNPEKKYNILGTNAIMDKMKVMGLRRQKNYAGRWDLLIQQATQCLNRLIEIAARKRRNYILDQTNVYGSARRRKMRPFEGFQRKAIVICPTDEDLKERTLKQTNEQGKDVPDHAVLEMKANFTLPEACDFLEGVTYIELQREEAEALLKQYNEEGRKAGPPPEKPGYNRGSYNQNRWGNSYRDGGSDARTGYNRSQQSGGSYNRPAPYNKGGYNQGYSQSYNQGYNQGSYNQSYYGNYSQYPGYSQSYSQTPTTAQTYNHHQQQPQQQPQQPQQQPQQTQSYNQQYQQVD</sequence>
<dbReference type="Gene3D" id="3.40.50.300">
    <property type="entry name" value="P-loop containing nucleotide triphosphate hydrolases"/>
    <property type="match status" value="1"/>
</dbReference>
<dbReference type="GO" id="GO:1990904">
    <property type="term" value="C:ribonucleoprotein complex"/>
    <property type="evidence" value="ECO:0007669"/>
    <property type="project" value="UniProtKB-KW"/>
</dbReference>
<dbReference type="InterPro" id="IPR035778">
    <property type="entry name" value="SPRY_hnRNP_U"/>
</dbReference>
<dbReference type="GO" id="GO:0003723">
    <property type="term" value="F:RNA binding"/>
    <property type="evidence" value="ECO:0007669"/>
    <property type="project" value="TreeGrafter"/>
</dbReference>
<feature type="domain" description="B30.2/SPRY" evidence="13">
    <location>
        <begin position="76"/>
        <end position="273"/>
    </location>
</feature>
<dbReference type="PANTHER" id="PTHR12381:SF41">
    <property type="entry name" value="HETEROGENEOUS NUCLEAR RIBONUCLEOPROTEIN U-LIKE PROTEIN 1"/>
    <property type="match status" value="1"/>
</dbReference>
<dbReference type="SMART" id="SM00513">
    <property type="entry name" value="SAP"/>
    <property type="match status" value="1"/>
</dbReference>
<dbReference type="Pfam" id="PF13671">
    <property type="entry name" value="AAA_33"/>
    <property type="match status" value="1"/>
</dbReference>
<evidence type="ECO:0000256" key="12">
    <source>
        <dbReference type="SAM" id="MobiDB-lite"/>
    </source>
</evidence>
<reference evidence="15" key="1">
    <citation type="submission" date="2025-08" db="UniProtKB">
        <authorList>
            <consortium name="Ensembl"/>
        </authorList>
    </citation>
    <scope>IDENTIFICATION</scope>
</reference>
<feature type="compositionally biased region" description="Low complexity" evidence="12">
    <location>
        <begin position="539"/>
        <end position="552"/>
    </location>
</feature>
<dbReference type="PROSITE" id="PS50188">
    <property type="entry name" value="B302_SPRY"/>
    <property type="match status" value="1"/>
</dbReference>
<dbReference type="AlphaFoldDB" id="A0A8C4E3F3"/>
<keyword evidence="2" id="KW-0488">Methylation</keyword>
<evidence type="ECO:0000259" key="13">
    <source>
        <dbReference type="PROSITE" id="PS50188"/>
    </source>
</evidence>
<organism evidence="15 16">
    <name type="scientific">Dicentrarchus labrax</name>
    <name type="common">European seabass</name>
    <name type="synonym">Morone labrax</name>
    <dbReference type="NCBI Taxonomy" id="13489"/>
    <lineage>
        <taxon>Eukaryota</taxon>
        <taxon>Metazoa</taxon>
        <taxon>Chordata</taxon>
        <taxon>Craniata</taxon>
        <taxon>Vertebrata</taxon>
        <taxon>Euteleostomi</taxon>
        <taxon>Actinopterygii</taxon>
        <taxon>Neopterygii</taxon>
        <taxon>Teleostei</taxon>
        <taxon>Neoteleostei</taxon>
        <taxon>Acanthomorphata</taxon>
        <taxon>Eupercaria</taxon>
        <taxon>Moronidae</taxon>
        <taxon>Dicentrarchus</taxon>
    </lineage>
</organism>
<feature type="domain" description="SAP" evidence="14">
    <location>
        <begin position="5"/>
        <end position="39"/>
    </location>
</feature>
<evidence type="ECO:0000256" key="1">
    <source>
        <dbReference type="ARBA" id="ARBA00004123"/>
    </source>
</evidence>
<evidence type="ECO:0000259" key="14">
    <source>
        <dbReference type="PROSITE" id="PS50800"/>
    </source>
</evidence>
<evidence type="ECO:0000256" key="9">
    <source>
        <dbReference type="ARBA" id="ARBA00023163"/>
    </source>
</evidence>
<dbReference type="Pfam" id="PF02037">
    <property type="entry name" value="SAP"/>
    <property type="match status" value="1"/>
</dbReference>
<dbReference type="SUPFAM" id="SSF49899">
    <property type="entry name" value="Concanavalin A-like lectins/glucanases"/>
    <property type="match status" value="1"/>
</dbReference>
<dbReference type="InterPro" id="IPR013320">
    <property type="entry name" value="ConA-like_dom_sf"/>
</dbReference>
<dbReference type="SUPFAM" id="SSF52540">
    <property type="entry name" value="P-loop containing nucleoside triphosphate hydrolases"/>
    <property type="match status" value="1"/>
</dbReference>
<feature type="region of interest" description="Disordered" evidence="12">
    <location>
        <begin position="42"/>
        <end position="88"/>
    </location>
</feature>
<keyword evidence="10" id="KW-0539">Nucleus</keyword>
<comment type="subcellular location">
    <subcellularLocation>
        <location evidence="1">Nucleus</location>
    </subcellularLocation>
</comment>
<evidence type="ECO:0000256" key="10">
    <source>
        <dbReference type="ARBA" id="ARBA00023242"/>
    </source>
</evidence>
<accession>A0A8C4E3F3</accession>
<dbReference type="SUPFAM" id="SSF68906">
    <property type="entry name" value="SAP domain"/>
    <property type="match status" value="1"/>
</dbReference>
<feature type="region of interest" description="Disordered" evidence="12">
    <location>
        <begin position="565"/>
        <end position="618"/>
    </location>
</feature>
<keyword evidence="5" id="KW-0597">Phosphoprotein</keyword>
<gene>
    <name evidence="15" type="primary">hnrnpul1</name>
</gene>
<dbReference type="Gene3D" id="1.10.720.30">
    <property type="entry name" value="SAP domain"/>
    <property type="match status" value="1"/>
</dbReference>
<dbReference type="GO" id="GO:0005634">
    <property type="term" value="C:nucleus"/>
    <property type="evidence" value="ECO:0007669"/>
    <property type="project" value="UniProtKB-SubCell"/>
</dbReference>
<dbReference type="SMART" id="SM00449">
    <property type="entry name" value="SPRY"/>
    <property type="match status" value="1"/>
</dbReference>
<evidence type="ECO:0000313" key="15">
    <source>
        <dbReference type="Ensembl" id="ENSDLAP00005010868.2"/>
    </source>
</evidence>
<evidence type="ECO:0000256" key="5">
    <source>
        <dbReference type="ARBA" id="ARBA00022553"/>
    </source>
</evidence>
<evidence type="ECO:0000256" key="2">
    <source>
        <dbReference type="ARBA" id="ARBA00022481"/>
    </source>
</evidence>
<evidence type="ECO:0000256" key="4">
    <source>
        <dbReference type="ARBA" id="ARBA00022499"/>
    </source>
</evidence>
<feature type="region of interest" description="Disordered" evidence="12">
    <location>
        <begin position="480"/>
        <end position="552"/>
    </location>
</feature>
<dbReference type="FunFam" id="3.40.50.300:FF:000355">
    <property type="entry name" value="Heterogeneous nuclear ribonucleoprotein U-like 1, isoform CRA_a"/>
    <property type="match status" value="1"/>
</dbReference>
<keyword evidence="11" id="KW-0687">Ribonucleoprotein</keyword>
<evidence type="ECO:0000256" key="7">
    <source>
        <dbReference type="ARBA" id="ARBA00023015"/>
    </source>
</evidence>
<keyword evidence="9" id="KW-0804">Transcription</keyword>
<dbReference type="Gene3D" id="2.60.120.920">
    <property type="match status" value="1"/>
</dbReference>
<dbReference type="GeneTree" id="ENSGT00940000167826"/>
<keyword evidence="6" id="KW-0832">Ubl conjugation</keyword>
<dbReference type="PROSITE" id="PS50800">
    <property type="entry name" value="SAP"/>
    <property type="match status" value="1"/>
</dbReference>
<keyword evidence="7" id="KW-0805">Transcription regulation</keyword>
<dbReference type="InterPro" id="IPR027417">
    <property type="entry name" value="P-loop_NTPase"/>
</dbReference>
<reference evidence="15" key="2">
    <citation type="submission" date="2025-09" db="UniProtKB">
        <authorList>
            <consortium name="Ensembl"/>
        </authorList>
    </citation>
    <scope>IDENTIFICATION</scope>
</reference>
<protein>
    <submittedName>
        <fullName evidence="15">Heterogeneous nuclear ribonucleoprotein U-like 1</fullName>
    </submittedName>
</protein>
<proteinExistence type="predicted"/>
<evidence type="ECO:0000256" key="6">
    <source>
        <dbReference type="ARBA" id="ARBA00022843"/>
    </source>
</evidence>
<dbReference type="Proteomes" id="UP000694389">
    <property type="component" value="Unassembled WGS sequence"/>
</dbReference>
<evidence type="ECO:0000313" key="16">
    <source>
        <dbReference type="Proteomes" id="UP000694389"/>
    </source>
</evidence>
<evidence type="ECO:0000256" key="11">
    <source>
        <dbReference type="ARBA" id="ARBA00023274"/>
    </source>
</evidence>
<dbReference type="InterPro" id="IPR003877">
    <property type="entry name" value="SPRY_dom"/>
</dbReference>
<name>A0A8C4E3F3_DICLA</name>
<dbReference type="PANTHER" id="PTHR12381">
    <property type="entry name" value="HETEROGENEOUS NUCLEAR RIBONUCLEOPROTEIN U FAMILY MEMBER"/>
    <property type="match status" value="1"/>
</dbReference>
<dbReference type="Ensembl" id="ENSDLAT00005011889.2">
    <property type="protein sequence ID" value="ENSDLAP00005010868.2"/>
    <property type="gene ID" value="ENSDLAG00005005544.2"/>
</dbReference>
<keyword evidence="8" id="KW-0010">Activator</keyword>